<name>A0A1G7NV23_9SPHI</name>
<dbReference type="AlphaFoldDB" id="A0A1G7NV23"/>
<organism evidence="1 2">
    <name type="scientific">Pedobacter terrae</name>
    <dbReference type="NCBI Taxonomy" id="405671"/>
    <lineage>
        <taxon>Bacteria</taxon>
        <taxon>Pseudomonadati</taxon>
        <taxon>Bacteroidota</taxon>
        <taxon>Sphingobacteriia</taxon>
        <taxon>Sphingobacteriales</taxon>
        <taxon>Sphingobacteriaceae</taxon>
        <taxon>Pedobacter</taxon>
    </lineage>
</organism>
<proteinExistence type="predicted"/>
<evidence type="ECO:0000313" key="2">
    <source>
        <dbReference type="Proteomes" id="UP000199643"/>
    </source>
</evidence>
<dbReference type="EMBL" id="FNCH01000001">
    <property type="protein sequence ID" value="SDF77874.1"/>
    <property type="molecule type" value="Genomic_DNA"/>
</dbReference>
<reference evidence="2" key="1">
    <citation type="submission" date="2016-10" db="EMBL/GenBank/DDBJ databases">
        <authorList>
            <person name="Varghese N."/>
            <person name="Submissions S."/>
        </authorList>
    </citation>
    <scope>NUCLEOTIDE SEQUENCE [LARGE SCALE GENOMIC DNA]</scope>
    <source>
        <strain evidence="2">DSM 17933</strain>
    </source>
</reference>
<accession>A0A1G7NV23</accession>
<sequence>MTETQITRIVIEEIDILSNFTELDIKALYSPPETDPKLSKFFSASLKSILAPNLKRRMRFIKSTELTNDLFVSIKTINQLVKAIKNYDTSNI</sequence>
<evidence type="ECO:0000313" key="1">
    <source>
        <dbReference type="EMBL" id="SDF77874.1"/>
    </source>
</evidence>
<gene>
    <name evidence="1" type="ORF">SAMN05421827_101515</name>
</gene>
<keyword evidence="2" id="KW-1185">Reference proteome</keyword>
<dbReference type="Proteomes" id="UP000199643">
    <property type="component" value="Unassembled WGS sequence"/>
</dbReference>
<protein>
    <submittedName>
        <fullName evidence="1">Uncharacterized protein</fullName>
    </submittedName>
</protein>